<keyword evidence="1" id="KW-0812">Transmembrane</keyword>
<feature type="transmembrane region" description="Helical" evidence="1">
    <location>
        <begin position="105"/>
        <end position="131"/>
    </location>
</feature>
<protein>
    <submittedName>
        <fullName evidence="3">O-acetyltransferase OatA</fullName>
        <ecNumber evidence="3">2.3.1.-</ecNumber>
    </submittedName>
</protein>
<dbReference type="GO" id="GO:0016020">
    <property type="term" value="C:membrane"/>
    <property type="evidence" value="ECO:0007669"/>
    <property type="project" value="TreeGrafter"/>
</dbReference>
<feature type="transmembrane region" description="Helical" evidence="1">
    <location>
        <begin position="143"/>
        <end position="161"/>
    </location>
</feature>
<reference evidence="3 4" key="1">
    <citation type="submission" date="2016-12" db="EMBL/GenBank/DDBJ databases">
        <authorList>
            <person name="Song W.-J."/>
            <person name="Kurnit D.M."/>
        </authorList>
    </citation>
    <scope>NUCLEOTIDE SEQUENCE [LARGE SCALE GENOMIC DNA]</scope>
    <source>
        <strain evidence="3 4">DSM 30827</strain>
    </source>
</reference>
<accession>A0A1Q2HZD1</accession>
<keyword evidence="1" id="KW-1133">Transmembrane helix</keyword>
<evidence type="ECO:0000313" key="4">
    <source>
        <dbReference type="Proteomes" id="UP000217209"/>
    </source>
</evidence>
<dbReference type="Proteomes" id="UP000217209">
    <property type="component" value="Chromosome"/>
</dbReference>
<keyword evidence="3" id="KW-0012">Acyltransferase</keyword>
<dbReference type="PANTHER" id="PTHR23028:SF53">
    <property type="entry name" value="ACYL_TRANSF_3 DOMAIN-CONTAINING PROTEIN"/>
    <property type="match status" value="1"/>
</dbReference>
<dbReference type="EMBL" id="CP019688">
    <property type="protein sequence ID" value="AQQ16202.1"/>
    <property type="molecule type" value="Genomic_DNA"/>
</dbReference>
<feature type="transmembrane region" description="Helical" evidence="1">
    <location>
        <begin position="272"/>
        <end position="295"/>
    </location>
</feature>
<dbReference type="PANTHER" id="PTHR23028">
    <property type="entry name" value="ACETYLTRANSFERASE"/>
    <property type="match status" value="1"/>
</dbReference>
<dbReference type="GO" id="GO:0009103">
    <property type="term" value="P:lipopolysaccharide biosynthetic process"/>
    <property type="evidence" value="ECO:0007669"/>
    <property type="project" value="TreeGrafter"/>
</dbReference>
<dbReference type="InterPro" id="IPR002656">
    <property type="entry name" value="Acyl_transf_3_dom"/>
</dbReference>
<keyword evidence="3" id="KW-0808">Transferase</keyword>
<keyword evidence="4" id="KW-1185">Reference proteome</keyword>
<organism evidence="3 4">
    <name type="scientific">Corynebacterium glaucum</name>
    <dbReference type="NCBI Taxonomy" id="187491"/>
    <lineage>
        <taxon>Bacteria</taxon>
        <taxon>Bacillati</taxon>
        <taxon>Actinomycetota</taxon>
        <taxon>Actinomycetes</taxon>
        <taxon>Mycobacteriales</taxon>
        <taxon>Corynebacteriaceae</taxon>
        <taxon>Corynebacterium</taxon>
    </lineage>
</organism>
<dbReference type="GO" id="GO:0016747">
    <property type="term" value="F:acyltransferase activity, transferring groups other than amino-acyl groups"/>
    <property type="evidence" value="ECO:0007669"/>
    <property type="project" value="InterPro"/>
</dbReference>
<feature type="transmembrane region" description="Helical" evidence="1">
    <location>
        <begin position="67"/>
        <end position="85"/>
    </location>
</feature>
<evidence type="ECO:0000259" key="2">
    <source>
        <dbReference type="Pfam" id="PF01757"/>
    </source>
</evidence>
<sequence>MLPVLPELDGLRAVAAFGILTTHVAFQAGTGSPFLERFDFFVPVFYALSAFLLARGGQRPGYYRRRVARIAPAYLVCVAVVLVTLPSLSTVTASQAAANLAMVQIYVPGGLIDGLTHIWSLCVEVAFYLVLPLYLKLGQRGRWATIMAAVPLGLCWPWLVWPFYDPAVLNLQIWPPSFAPWFAVGLVLAELEQLNVRYTGPRWPFPLIGLGVAWFAGLIGPPGLVHPTPQEFNARVICGTIFAACFVAPFALGPRLSGTFLSSRPMVTLGRWSYSIFLWHMSVLYFAFPVLGLSLFDAPFIPTWVFTAVVSAAVGYVSYELVEVPGARLVLSGWSGKARHATAKQPASASSHVSPA</sequence>
<dbReference type="KEGG" id="cgv:CGLAU_11355"/>
<feature type="transmembrane region" description="Helical" evidence="1">
    <location>
        <begin position="203"/>
        <end position="220"/>
    </location>
</feature>
<feature type="transmembrane region" description="Helical" evidence="1">
    <location>
        <begin position="301"/>
        <end position="319"/>
    </location>
</feature>
<keyword evidence="1" id="KW-0472">Membrane</keyword>
<evidence type="ECO:0000313" key="3">
    <source>
        <dbReference type="EMBL" id="AQQ16202.1"/>
    </source>
</evidence>
<dbReference type="InterPro" id="IPR050879">
    <property type="entry name" value="Acyltransferase_3"/>
</dbReference>
<dbReference type="EC" id="2.3.1.-" evidence="3"/>
<gene>
    <name evidence="3" type="primary">oatA2</name>
    <name evidence="3" type="ORF">CGLAU_11355</name>
</gene>
<dbReference type="Pfam" id="PF01757">
    <property type="entry name" value="Acyl_transf_3"/>
    <property type="match status" value="1"/>
</dbReference>
<feature type="transmembrane region" description="Helical" evidence="1">
    <location>
        <begin position="232"/>
        <end position="252"/>
    </location>
</feature>
<dbReference type="AlphaFoldDB" id="A0A1Q2HZD1"/>
<feature type="transmembrane region" description="Helical" evidence="1">
    <location>
        <begin position="173"/>
        <end position="191"/>
    </location>
</feature>
<name>A0A1Q2HZD1_9CORY</name>
<dbReference type="RefSeq" id="WP_198304937.1">
    <property type="nucleotide sequence ID" value="NZ_CP019688.1"/>
</dbReference>
<feature type="transmembrane region" description="Helical" evidence="1">
    <location>
        <begin position="38"/>
        <end position="55"/>
    </location>
</feature>
<feature type="domain" description="Acyltransferase 3" evidence="2">
    <location>
        <begin position="6"/>
        <end position="319"/>
    </location>
</feature>
<evidence type="ECO:0000256" key="1">
    <source>
        <dbReference type="SAM" id="Phobius"/>
    </source>
</evidence>
<proteinExistence type="predicted"/>